<dbReference type="AlphaFoldDB" id="A0A1A7Z333"/>
<dbReference type="Gene3D" id="3.30.710.10">
    <property type="entry name" value="Potassium Channel Kv1.1, Chain A"/>
    <property type="match status" value="1"/>
</dbReference>
<dbReference type="InterPro" id="IPR050457">
    <property type="entry name" value="ZnFinger_BTB_dom_contain"/>
</dbReference>
<dbReference type="PANTHER" id="PTHR46105">
    <property type="entry name" value="AGAP004733-PA"/>
    <property type="match status" value="1"/>
</dbReference>
<dbReference type="SUPFAM" id="SSF54695">
    <property type="entry name" value="POZ domain"/>
    <property type="match status" value="1"/>
</dbReference>
<reference evidence="8" key="1">
    <citation type="submission" date="2016-05" db="EMBL/GenBank/DDBJ databases">
        <authorList>
            <person name="Lavstsen T."/>
            <person name="Jespersen J.S."/>
        </authorList>
    </citation>
    <scope>NUCLEOTIDE SEQUENCE</scope>
    <source>
        <tissue evidence="8">Brain</tissue>
    </source>
</reference>
<evidence type="ECO:0000256" key="2">
    <source>
        <dbReference type="ARBA" id="ARBA00023125"/>
    </source>
</evidence>
<feature type="domain" description="BTB" evidence="6">
    <location>
        <begin position="37"/>
        <end position="103"/>
    </location>
</feature>
<keyword evidence="2" id="KW-0238">DNA-binding</keyword>
<protein>
    <submittedName>
        <fullName evidence="8">BTB and CNC homology 1, basic leucine zipper transcription factor 1</fullName>
    </submittedName>
</protein>
<dbReference type="PROSITE" id="PS00036">
    <property type="entry name" value="BZIP_BASIC"/>
    <property type="match status" value="1"/>
</dbReference>
<organism evidence="8">
    <name type="scientific">Iconisemion striatum</name>
    <dbReference type="NCBI Taxonomy" id="60296"/>
    <lineage>
        <taxon>Eukaryota</taxon>
        <taxon>Metazoa</taxon>
        <taxon>Chordata</taxon>
        <taxon>Craniata</taxon>
        <taxon>Vertebrata</taxon>
        <taxon>Euteleostomi</taxon>
        <taxon>Actinopterygii</taxon>
        <taxon>Neopterygii</taxon>
        <taxon>Teleostei</taxon>
        <taxon>Neoteleostei</taxon>
        <taxon>Acanthomorphata</taxon>
        <taxon>Ovalentaria</taxon>
        <taxon>Atherinomorphae</taxon>
        <taxon>Cyprinodontiformes</taxon>
        <taxon>Nothobranchiidae</taxon>
        <taxon>Iconisemion</taxon>
    </lineage>
</organism>
<dbReference type="PROSITE" id="PS50217">
    <property type="entry name" value="BZIP"/>
    <property type="match status" value="1"/>
</dbReference>
<reference evidence="8" key="2">
    <citation type="submission" date="2016-06" db="EMBL/GenBank/DDBJ databases">
        <title>The genome of a short-lived fish provides insights into sex chromosome evolution and the genetic control of aging.</title>
        <authorList>
            <person name="Reichwald K."/>
            <person name="Felder M."/>
            <person name="Petzold A."/>
            <person name="Koch P."/>
            <person name="Groth M."/>
            <person name="Platzer M."/>
        </authorList>
    </citation>
    <scope>NUCLEOTIDE SEQUENCE</scope>
    <source>
        <tissue evidence="8">Brain</tissue>
    </source>
</reference>
<dbReference type="SMART" id="SM00338">
    <property type="entry name" value="BRLZ"/>
    <property type="match status" value="1"/>
</dbReference>
<accession>A0A1A7Z333</accession>
<feature type="region of interest" description="Disordered" evidence="5">
    <location>
        <begin position="163"/>
        <end position="208"/>
    </location>
</feature>
<feature type="region of interest" description="Disordered" evidence="5">
    <location>
        <begin position="492"/>
        <end position="513"/>
    </location>
</feature>
<dbReference type="GO" id="GO:0000978">
    <property type="term" value="F:RNA polymerase II cis-regulatory region sequence-specific DNA binding"/>
    <property type="evidence" value="ECO:0007669"/>
    <property type="project" value="TreeGrafter"/>
</dbReference>
<evidence type="ECO:0000259" key="6">
    <source>
        <dbReference type="PROSITE" id="PS50097"/>
    </source>
</evidence>
<dbReference type="InterPro" id="IPR046347">
    <property type="entry name" value="bZIP_sf"/>
</dbReference>
<evidence type="ECO:0000256" key="3">
    <source>
        <dbReference type="ARBA" id="ARBA00023163"/>
    </source>
</evidence>
<dbReference type="SUPFAM" id="SSF47454">
    <property type="entry name" value="A DNA-binding domain in eukaryotic transcription factors"/>
    <property type="match status" value="1"/>
</dbReference>
<dbReference type="PANTHER" id="PTHR46105:SF23">
    <property type="entry name" value="TRANSCRIPTION REGULATOR PROTEIN BACH1"/>
    <property type="match status" value="1"/>
</dbReference>
<feature type="domain" description="BZIP" evidence="7">
    <location>
        <begin position="564"/>
        <end position="610"/>
    </location>
</feature>
<dbReference type="SUPFAM" id="SSF57959">
    <property type="entry name" value="Leucine zipper domain"/>
    <property type="match status" value="1"/>
</dbReference>
<feature type="compositionally biased region" description="Basic and acidic residues" evidence="5">
    <location>
        <begin position="277"/>
        <end position="308"/>
    </location>
</feature>
<gene>
    <name evidence="8" type="primary">BACH1</name>
</gene>
<sequence>MSQMATPRSSVFTFESTVHSSHVLQWLNEQRCRDLLCDVTVAVEGQSFRAHRSVLASCSEYFAQRISSLARHGAVLTLPDEVTAAGFEPLLKFAYTSKLHFGKEDVLEIQSAASVLGFKDLDEACFDFLLPKLFSSSKSPPLFVRKCCKKTCKRRFTKENGGADSDVLGDKEEKPVADSSSQQDAAWDRGKSVKKKTGSVSSAVPAGPPVEDMDVAVLQCPKYRKFQLACEKENGEKSPTKSRIRDACALSCLQCSSSTLLKSKTASNTEINGGAKDPPRSEKHEATQGLDPVRKWSLEEEQKQDEKVAGNTFKDKVEHMSGMNPLNTSSVKLVPPESSPAPGENSEFSLLRCPLIAPNEHSAISMSVPHEKTVTNITENQEIMNPVAAEPGSVHQNTPVEAEGKSPYYVCQDGGKGRQTGSVERSTFLSREKEVADLLPARLGFSRGTSQLNVQEWAQSPSPNTKNSCPFLLELHPASCLLSEMSECEVASQSGVSSMNSGEDGDSETETEGDLDFAARERALQVQLPYPVEWIVSLSRNDFQQLLKQQTFTREQLDFVHDMRRRSKNRLAAQRCRKRKLDCIYNLQCEIHKLKTEREKLLMEKNQLNQMKMKTCHTVNTLCQRVCSEADLQPNQLQLLASYPNSDCPLSSFFPHIDSLLSQYRPPLRPRASVMASSGGRQFVTSEDNLSSLNGDTVRAQHTL</sequence>
<dbReference type="InterPro" id="IPR008917">
    <property type="entry name" value="TF_DNA-bd_sf"/>
</dbReference>
<feature type="region of interest" description="Disordered" evidence="5">
    <location>
        <begin position="266"/>
        <end position="308"/>
    </location>
</feature>
<evidence type="ECO:0000259" key="7">
    <source>
        <dbReference type="PROSITE" id="PS50217"/>
    </source>
</evidence>
<dbReference type="InterPro" id="IPR004826">
    <property type="entry name" value="bZIP_Maf"/>
</dbReference>
<feature type="compositionally biased region" description="Acidic residues" evidence="5">
    <location>
        <begin position="503"/>
        <end position="513"/>
    </location>
</feature>
<proteinExistence type="predicted"/>
<evidence type="ECO:0000313" key="8">
    <source>
        <dbReference type="EMBL" id="SBP36751.1"/>
    </source>
</evidence>
<evidence type="ECO:0000256" key="1">
    <source>
        <dbReference type="ARBA" id="ARBA00023015"/>
    </source>
</evidence>
<dbReference type="EMBL" id="HADX01014519">
    <property type="protein sequence ID" value="SBP36751.1"/>
    <property type="molecule type" value="Transcribed_RNA"/>
</dbReference>
<dbReference type="Pfam" id="PF00651">
    <property type="entry name" value="BTB"/>
    <property type="match status" value="1"/>
</dbReference>
<keyword evidence="1" id="KW-0805">Transcription regulation</keyword>
<evidence type="ECO:0000256" key="4">
    <source>
        <dbReference type="SAM" id="Coils"/>
    </source>
</evidence>
<evidence type="ECO:0000256" key="5">
    <source>
        <dbReference type="SAM" id="MobiDB-lite"/>
    </source>
</evidence>
<dbReference type="EMBL" id="HADW01004885">
    <property type="protein sequence ID" value="SBP06285.1"/>
    <property type="molecule type" value="Transcribed_RNA"/>
</dbReference>
<name>A0A1A7Z333_9TELE</name>
<feature type="region of interest" description="Disordered" evidence="5">
    <location>
        <begin position="685"/>
        <end position="704"/>
    </location>
</feature>
<keyword evidence="4" id="KW-0175">Coiled coil</keyword>
<dbReference type="Gene3D" id="1.10.880.10">
    <property type="entry name" value="Transcription factor, Skn-1-like, DNA-binding domain"/>
    <property type="match status" value="1"/>
</dbReference>
<keyword evidence="3" id="KW-0804">Transcription</keyword>
<dbReference type="InterPro" id="IPR000210">
    <property type="entry name" value="BTB/POZ_dom"/>
</dbReference>
<feature type="coiled-coil region" evidence="4">
    <location>
        <begin position="584"/>
        <end position="614"/>
    </location>
</feature>
<dbReference type="InterPro" id="IPR004827">
    <property type="entry name" value="bZIP"/>
</dbReference>
<dbReference type="SMART" id="SM00225">
    <property type="entry name" value="BTB"/>
    <property type="match status" value="1"/>
</dbReference>
<dbReference type="Pfam" id="PF03131">
    <property type="entry name" value="bZIP_Maf"/>
    <property type="match status" value="1"/>
</dbReference>
<dbReference type="GO" id="GO:0000981">
    <property type="term" value="F:DNA-binding transcription factor activity, RNA polymerase II-specific"/>
    <property type="evidence" value="ECO:0007669"/>
    <property type="project" value="TreeGrafter"/>
</dbReference>
<dbReference type="InterPro" id="IPR011333">
    <property type="entry name" value="SKP1/BTB/POZ_sf"/>
</dbReference>
<feature type="region of interest" description="Disordered" evidence="5">
    <location>
        <begin position="321"/>
        <end position="346"/>
    </location>
</feature>
<dbReference type="PROSITE" id="PS50097">
    <property type="entry name" value="BTB"/>
    <property type="match status" value="1"/>
</dbReference>